<feature type="domain" description="HTH cro/C1-type" evidence="1">
    <location>
        <begin position="45"/>
        <end position="87"/>
    </location>
</feature>
<evidence type="ECO:0000313" key="3">
    <source>
        <dbReference type="Proteomes" id="UP000235739"/>
    </source>
</evidence>
<sequence length="95" mass="10193">MNILIGCEHARYGDKLSSVDDESKASQSIAAQLRAVVAVKGVLKKELAERSGLAVNTLSRYLNGHRDIPVSAFMQICQALDIDPGALLNKAAKDL</sequence>
<dbReference type="Gene3D" id="1.10.260.40">
    <property type="entry name" value="lambda repressor-like DNA-binding domains"/>
    <property type="match status" value="1"/>
</dbReference>
<dbReference type="Pfam" id="PF13443">
    <property type="entry name" value="HTH_26"/>
    <property type="match status" value="1"/>
</dbReference>
<comment type="caution">
    <text evidence="2">The sequence shown here is derived from an EMBL/GenBank/DDBJ whole genome shotgun (WGS) entry which is preliminary data.</text>
</comment>
<gene>
    <name evidence="2" type="ORF">CIK84_11485</name>
</gene>
<evidence type="ECO:0000259" key="1">
    <source>
        <dbReference type="PROSITE" id="PS50943"/>
    </source>
</evidence>
<dbReference type="Proteomes" id="UP000235739">
    <property type="component" value="Unassembled WGS sequence"/>
</dbReference>
<dbReference type="InterPro" id="IPR001387">
    <property type="entry name" value="Cro/C1-type_HTH"/>
</dbReference>
<dbReference type="PROSITE" id="PS50943">
    <property type="entry name" value="HTH_CROC1"/>
    <property type="match status" value="1"/>
</dbReference>
<organism evidence="2 3">
    <name type="scientific">Glutamicibacter arilaitensis</name>
    <dbReference type="NCBI Taxonomy" id="256701"/>
    <lineage>
        <taxon>Bacteria</taxon>
        <taxon>Bacillati</taxon>
        <taxon>Actinomycetota</taxon>
        <taxon>Actinomycetes</taxon>
        <taxon>Micrococcales</taxon>
        <taxon>Micrococcaceae</taxon>
        <taxon>Glutamicibacter</taxon>
    </lineage>
</organism>
<proteinExistence type="predicted"/>
<name>A0A2N7RZK7_9MICC</name>
<dbReference type="CDD" id="cd00093">
    <property type="entry name" value="HTH_XRE"/>
    <property type="match status" value="1"/>
</dbReference>
<evidence type="ECO:0000313" key="2">
    <source>
        <dbReference type="EMBL" id="PMQ19326.1"/>
    </source>
</evidence>
<dbReference type="SMART" id="SM00530">
    <property type="entry name" value="HTH_XRE"/>
    <property type="match status" value="1"/>
</dbReference>
<accession>A0A2N7RZK7</accession>
<dbReference type="SUPFAM" id="SSF47413">
    <property type="entry name" value="lambda repressor-like DNA-binding domains"/>
    <property type="match status" value="1"/>
</dbReference>
<reference evidence="2 3" key="1">
    <citation type="journal article" date="2017" name="Elife">
        <title>Extensive horizontal gene transfer in cheese-associated bacteria.</title>
        <authorList>
            <person name="Bonham K.S."/>
            <person name="Wolfe B.E."/>
            <person name="Dutton R.J."/>
        </authorList>
    </citation>
    <scope>NUCLEOTIDE SEQUENCE [LARGE SCALE GENOMIC DNA]</scope>
    <source>
        <strain evidence="2 3">JB182</strain>
    </source>
</reference>
<dbReference type="EMBL" id="PNQX01000002">
    <property type="protein sequence ID" value="PMQ19326.1"/>
    <property type="molecule type" value="Genomic_DNA"/>
</dbReference>
<dbReference type="GO" id="GO:0003677">
    <property type="term" value="F:DNA binding"/>
    <property type="evidence" value="ECO:0007669"/>
    <property type="project" value="InterPro"/>
</dbReference>
<dbReference type="AlphaFoldDB" id="A0A2N7RZK7"/>
<protein>
    <recommendedName>
        <fullName evidence="1">HTH cro/C1-type domain-containing protein</fullName>
    </recommendedName>
</protein>
<dbReference type="InterPro" id="IPR010982">
    <property type="entry name" value="Lambda_DNA-bd_dom_sf"/>
</dbReference>